<dbReference type="SUPFAM" id="SSF50249">
    <property type="entry name" value="Nucleic acid-binding proteins"/>
    <property type="match status" value="1"/>
</dbReference>
<name>A0A1S1NT71_9GAMM</name>
<dbReference type="EC" id="6.5.1.2" evidence="7"/>
<evidence type="ECO:0000256" key="3">
    <source>
        <dbReference type="ARBA" id="ARBA00022763"/>
    </source>
</evidence>
<organism evidence="8 9">
    <name type="scientific">Kushneria phosphatilytica</name>
    <dbReference type="NCBI Taxonomy" id="657387"/>
    <lineage>
        <taxon>Bacteria</taxon>
        <taxon>Pseudomonadati</taxon>
        <taxon>Pseudomonadota</taxon>
        <taxon>Gammaproteobacteria</taxon>
        <taxon>Oceanospirillales</taxon>
        <taxon>Halomonadaceae</taxon>
        <taxon>Kushneria</taxon>
    </lineage>
</organism>
<dbReference type="InterPro" id="IPR013840">
    <property type="entry name" value="DNAligase_N"/>
</dbReference>
<dbReference type="Gene3D" id="1.10.287.610">
    <property type="entry name" value="Helix hairpin bin"/>
    <property type="match status" value="1"/>
</dbReference>
<dbReference type="Proteomes" id="UP000322553">
    <property type="component" value="Chromosome"/>
</dbReference>
<dbReference type="HAMAP" id="MF_01587">
    <property type="entry name" value="DNA_ligase_B"/>
    <property type="match status" value="1"/>
</dbReference>
<evidence type="ECO:0000256" key="4">
    <source>
        <dbReference type="ARBA" id="ARBA00023027"/>
    </source>
</evidence>
<dbReference type="STRING" id="657387.BH688_11635"/>
<dbReference type="PANTHER" id="PTHR47810:SF1">
    <property type="entry name" value="DNA LIGASE B"/>
    <property type="match status" value="1"/>
</dbReference>
<protein>
    <recommendedName>
        <fullName evidence="7">DNA ligase B</fullName>
        <ecNumber evidence="7">6.5.1.2</ecNumber>
    </recommendedName>
    <alternativeName>
        <fullName evidence="7">Polydeoxyribonucleotide synthase [NAD(+)] B</fullName>
    </alternativeName>
</protein>
<dbReference type="InterPro" id="IPR010994">
    <property type="entry name" value="RuvA_2-like"/>
</dbReference>
<dbReference type="InterPro" id="IPR004150">
    <property type="entry name" value="NAD_DNA_ligase_OB"/>
</dbReference>
<evidence type="ECO:0000256" key="6">
    <source>
        <dbReference type="ARBA" id="ARBA00034005"/>
    </source>
</evidence>
<dbReference type="InterPro" id="IPR050326">
    <property type="entry name" value="NAD_dep_DNA_ligaseB"/>
</dbReference>
<keyword evidence="3 7" id="KW-0227">DNA damage</keyword>
<dbReference type="Pfam" id="PF03120">
    <property type="entry name" value="OB_DNA_ligase"/>
    <property type="match status" value="1"/>
</dbReference>
<evidence type="ECO:0000313" key="8">
    <source>
        <dbReference type="EMBL" id="QEL12398.1"/>
    </source>
</evidence>
<evidence type="ECO:0000256" key="5">
    <source>
        <dbReference type="ARBA" id="ARBA00023204"/>
    </source>
</evidence>
<sequence length="559" mass="62565">MGKFAGVLVILLLVATPSLAMACPEPTALKADDNALAERIAQWDEAYYQHGQRLVSDGVYDSARRQLACLHQSRAGTLRPNDGVTHPFVHTGLEKLPDRAAMAHWIDAHRERSLWVQPKVDGVAVTLIYRDHRLVQAISRGDGVTGHDWTSQVQALSHVVQHLPDDAPAQLVLQGELYLRLSHHLQAEQGSVRARSIAAGLLQRTHLSTRAGERIGFFAWGWPEGPAELPRRNALLKQWGFTGVAALSQPVASVKEVARWRQHWFHTPLPFASDGIVVRQSRRPEGQLWQPEPPGWVVAWKYPASEVLATVKRVEFHIGRTGRMTPVLALAPVQLDDRQVTAVSVGSMARWRRLDIRPGDQVRIALAGLTIPRLEGREIAVQPRPTLQVPDERKYDRLSCLNLIPGCRQQFLARLTWLGGPHGLDLHGIGEGSWQAMVDAGLIHGLLDWLTLEPEQLAALPGVGEARARQWQQQFQQTLRQSDRRWLKALGIPSLPKEVWSSEAPVTFDQLAARSARQWQQFPGIGAVHAGQLVRFFTSVHIRSLWQQIRHPERQPNEA</sequence>
<dbReference type="SMART" id="SM00532">
    <property type="entry name" value="LIGANc"/>
    <property type="match status" value="1"/>
</dbReference>
<dbReference type="NCBIfam" id="NF005987">
    <property type="entry name" value="PRK08097.1"/>
    <property type="match status" value="1"/>
</dbReference>
<dbReference type="InterPro" id="IPR012340">
    <property type="entry name" value="NA-bd_OB-fold"/>
</dbReference>
<proteinExistence type="inferred from homology"/>
<dbReference type="PROSITE" id="PS01056">
    <property type="entry name" value="DNA_LIGASE_N2"/>
    <property type="match status" value="1"/>
</dbReference>
<dbReference type="PROSITE" id="PS51257">
    <property type="entry name" value="PROKAR_LIPOPROTEIN"/>
    <property type="match status" value="1"/>
</dbReference>
<dbReference type="Gene3D" id="2.40.50.140">
    <property type="entry name" value="Nucleic acid-binding proteins"/>
    <property type="match status" value="1"/>
</dbReference>
<dbReference type="EMBL" id="CP043420">
    <property type="protein sequence ID" value="QEL12398.1"/>
    <property type="molecule type" value="Genomic_DNA"/>
</dbReference>
<evidence type="ECO:0000256" key="7">
    <source>
        <dbReference type="HAMAP-Rule" id="MF_01587"/>
    </source>
</evidence>
<keyword evidence="2 7" id="KW-0235">DNA replication</keyword>
<dbReference type="KEGG" id="kuy:FY550_15460"/>
<comment type="function">
    <text evidence="7">Catalyzes the formation of phosphodiester linkages between 5'-phosphoryl and 3'-hydroxyl groups in double-stranded DNA using NAD as a coenzyme and as the energy source for the reaction.</text>
</comment>
<feature type="active site" description="N6-AMP-lysine intermediate" evidence="7">
    <location>
        <position position="119"/>
    </location>
</feature>
<evidence type="ECO:0000256" key="1">
    <source>
        <dbReference type="ARBA" id="ARBA00022598"/>
    </source>
</evidence>
<keyword evidence="1 7" id="KW-0436">Ligase</keyword>
<keyword evidence="4 7" id="KW-0520">NAD</keyword>
<comment type="similarity">
    <text evidence="7">Belongs to the NAD-dependent DNA ligase family. LigB subfamily.</text>
</comment>
<dbReference type="Pfam" id="PF01653">
    <property type="entry name" value="DNA_ligase_aden"/>
    <property type="match status" value="1"/>
</dbReference>
<keyword evidence="9" id="KW-1185">Reference proteome</keyword>
<dbReference type="SUPFAM" id="SSF56091">
    <property type="entry name" value="DNA ligase/mRNA capping enzyme, catalytic domain"/>
    <property type="match status" value="1"/>
</dbReference>
<dbReference type="AlphaFoldDB" id="A0A1S1NT71"/>
<dbReference type="GO" id="GO:0003911">
    <property type="term" value="F:DNA ligase (NAD+) activity"/>
    <property type="evidence" value="ECO:0007669"/>
    <property type="project" value="UniProtKB-UniRule"/>
</dbReference>
<gene>
    <name evidence="7 8" type="primary">ligB</name>
    <name evidence="8" type="ORF">FY550_15460</name>
</gene>
<dbReference type="InterPro" id="IPR020923">
    <property type="entry name" value="DNA_ligase_B"/>
</dbReference>
<dbReference type="Gene3D" id="3.30.470.30">
    <property type="entry name" value="DNA ligase/mRNA capping enzyme"/>
    <property type="match status" value="1"/>
</dbReference>
<reference evidence="8 9" key="1">
    <citation type="submission" date="2019-08" db="EMBL/GenBank/DDBJ databases">
        <title>Complete genome sequence of Kushneria sp. YCWA18, a halophilic phosphate-solubilizing bacterium isolated from Daqiao saltern in China.</title>
        <authorList>
            <person name="Du G.-X."/>
            <person name="Qu L.-Y."/>
        </authorList>
    </citation>
    <scope>NUCLEOTIDE SEQUENCE [LARGE SCALE GENOMIC DNA]</scope>
    <source>
        <strain evidence="8 9">YCWA18</strain>
    </source>
</reference>
<dbReference type="Gene3D" id="1.10.150.20">
    <property type="entry name" value="5' to 3' exonuclease, C-terminal subdomain"/>
    <property type="match status" value="1"/>
</dbReference>
<keyword evidence="5 7" id="KW-0234">DNA repair</keyword>
<dbReference type="PANTHER" id="PTHR47810">
    <property type="entry name" value="DNA LIGASE"/>
    <property type="match status" value="1"/>
</dbReference>
<comment type="catalytic activity">
    <reaction evidence="6 7">
        <text>NAD(+) + (deoxyribonucleotide)n-3'-hydroxyl + 5'-phospho-(deoxyribonucleotide)m = (deoxyribonucleotide)n+m + AMP + beta-nicotinamide D-nucleotide.</text>
        <dbReference type="EC" id="6.5.1.2"/>
    </reaction>
</comment>
<evidence type="ECO:0000313" key="9">
    <source>
        <dbReference type="Proteomes" id="UP000322553"/>
    </source>
</evidence>
<dbReference type="SUPFAM" id="SSF47781">
    <property type="entry name" value="RuvA domain 2-like"/>
    <property type="match status" value="1"/>
</dbReference>
<dbReference type="Pfam" id="PF14520">
    <property type="entry name" value="HHH_5"/>
    <property type="match status" value="1"/>
</dbReference>
<evidence type="ECO:0000256" key="2">
    <source>
        <dbReference type="ARBA" id="ARBA00022705"/>
    </source>
</evidence>
<dbReference type="RefSeq" id="WP_070979725.1">
    <property type="nucleotide sequence ID" value="NZ_CP043420.1"/>
</dbReference>
<accession>A0A1S1NT71</accession>
<dbReference type="GO" id="GO:0006260">
    <property type="term" value="P:DNA replication"/>
    <property type="evidence" value="ECO:0007669"/>
    <property type="project" value="UniProtKB-KW"/>
</dbReference>
<dbReference type="GO" id="GO:0006281">
    <property type="term" value="P:DNA repair"/>
    <property type="evidence" value="ECO:0007669"/>
    <property type="project" value="UniProtKB-KW"/>
</dbReference>
<dbReference type="InterPro" id="IPR013839">
    <property type="entry name" value="DNAligase_adenylation"/>
</dbReference>
<dbReference type="InterPro" id="IPR033136">
    <property type="entry name" value="DNA_ligase_CS"/>
</dbReference>
<dbReference type="OrthoDB" id="9759736at2"/>